<keyword evidence="2" id="KW-1185">Reference proteome</keyword>
<reference evidence="1 2" key="1">
    <citation type="journal article" date="2018" name="Sci. Rep.">
        <title>Genomic signatures of local adaptation to the degree of environmental predictability in rotifers.</title>
        <authorList>
            <person name="Franch-Gras L."/>
            <person name="Hahn C."/>
            <person name="Garcia-Roger E.M."/>
            <person name="Carmona M.J."/>
            <person name="Serra M."/>
            <person name="Gomez A."/>
        </authorList>
    </citation>
    <scope>NUCLEOTIDE SEQUENCE [LARGE SCALE GENOMIC DNA]</scope>
    <source>
        <strain evidence="1">HYR1</strain>
    </source>
</reference>
<dbReference type="EMBL" id="REGN01000422">
    <property type="protein sequence ID" value="RNA42036.1"/>
    <property type="molecule type" value="Genomic_DNA"/>
</dbReference>
<proteinExistence type="predicted"/>
<dbReference type="Proteomes" id="UP000276133">
    <property type="component" value="Unassembled WGS sequence"/>
</dbReference>
<protein>
    <submittedName>
        <fullName evidence="1">Uncharacterized protein</fullName>
    </submittedName>
</protein>
<dbReference type="AlphaFoldDB" id="A0A3M7T1Z2"/>
<name>A0A3M7T1Z2_BRAPC</name>
<gene>
    <name evidence="1" type="ORF">BpHYR1_050345</name>
</gene>
<organism evidence="1 2">
    <name type="scientific">Brachionus plicatilis</name>
    <name type="common">Marine rotifer</name>
    <name type="synonym">Brachionus muelleri</name>
    <dbReference type="NCBI Taxonomy" id="10195"/>
    <lineage>
        <taxon>Eukaryota</taxon>
        <taxon>Metazoa</taxon>
        <taxon>Spiralia</taxon>
        <taxon>Gnathifera</taxon>
        <taxon>Rotifera</taxon>
        <taxon>Eurotatoria</taxon>
        <taxon>Monogononta</taxon>
        <taxon>Pseudotrocha</taxon>
        <taxon>Ploima</taxon>
        <taxon>Brachionidae</taxon>
        <taxon>Brachionus</taxon>
    </lineage>
</organism>
<evidence type="ECO:0000313" key="1">
    <source>
        <dbReference type="EMBL" id="RNA42036.1"/>
    </source>
</evidence>
<sequence length="67" mass="7627">MILFYFLSQKKNNSNLIIRLFLCDNADSKTSSITASLATSFNKEFNPDLNETNIFLVFGFILNALFP</sequence>
<evidence type="ECO:0000313" key="2">
    <source>
        <dbReference type="Proteomes" id="UP000276133"/>
    </source>
</evidence>
<comment type="caution">
    <text evidence="1">The sequence shown here is derived from an EMBL/GenBank/DDBJ whole genome shotgun (WGS) entry which is preliminary data.</text>
</comment>
<accession>A0A3M7T1Z2</accession>